<dbReference type="Pfam" id="PF07336">
    <property type="entry name" value="ABATE"/>
    <property type="match status" value="1"/>
</dbReference>
<evidence type="ECO:0000313" key="2">
    <source>
        <dbReference type="EMBL" id="NYI69912.1"/>
    </source>
</evidence>
<gene>
    <name evidence="2" type="ORF">GGQ54_000472</name>
</gene>
<dbReference type="PANTHER" id="PTHR35525">
    <property type="entry name" value="BLL6575 PROTEIN"/>
    <property type="match status" value="1"/>
</dbReference>
<dbReference type="RefSeq" id="WP_179443928.1">
    <property type="nucleotide sequence ID" value="NZ_JACBZS010000001.1"/>
</dbReference>
<feature type="domain" description="Zinc finger CGNR" evidence="1">
    <location>
        <begin position="129"/>
        <end position="171"/>
    </location>
</feature>
<dbReference type="InterPro" id="IPR021005">
    <property type="entry name" value="Znf_CGNR"/>
</dbReference>
<dbReference type="Proteomes" id="UP000527616">
    <property type="component" value="Unassembled WGS sequence"/>
</dbReference>
<proteinExistence type="predicted"/>
<dbReference type="InterPro" id="IPR023286">
    <property type="entry name" value="ABATE_dom_sf"/>
</dbReference>
<keyword evidence="3" id="KW-1185">Reference proteome</keyword>
<organism evidence="2 3">
    <name type="scientific">Naumannella cuiyingiana</name>
    <dbReference type="NCBI Taxonomy" id="1347891"/>
    <lineage>
        <taxon>Bacteria</taxon>
        <taxon>Bacillati</taxon>
        <taxon>Actinomycetota</taxon>
        <taxon>Actinomycetes</taxon>
        <taxon>Propionibacteriales</taxon>
        <taxon>Propionibacteriaceae</taxon>
        <taxon>Naumannella</taxon>
    </lineage>
</organism>
<dbReference type="SUPFAM" id="SSF160904">
    <property type="entry name" value="Jann2411-like"/>
    <property type="match status" value="1"/>
</dbReference>
<dbReference type="AlphaFoldDB" id="A0A7Z0D6P7"/>
<evidence type="ECO:0000313" key="3">
    <source>
        <dbReference type="Proteomes" id="UP000527616"/>
    </source>
</evidence>
<dbReference type="PANTHER" id="PTHR35525:SF3">
    <property type="entry name" value="BLL6575 PROTEIN"/>
    <property type="match status" value="1"/>
</dbReference>
<accession>A0A7Z0D6P7</accession>
<sequence>MRVNPYGEDPVRLAVRLANDPPDDPAELARICNEAGMVVDWQVSAAELADTTTFLDQWRALAAVAGERERAELLNASLAAHATHPSLTDHDGRGWHLHYRPAGLSLDRVLRSMINVATALHLVTRGMHRLGICAASGCARVYADFTRPGTQRYCSTRCANRDAVRRHRSRRA</sequence>
<comment type="caution">
    <text evidence="2">The sequence shown here is derived from an EMBL/GenBank/DDBJ whole genome shotgun (WGS) entry which is preliminary data.</text>
</comment>
<protein>
    <submittedName>
        <fullName evidence="2">Putative RNA-binding Zn ribbon-like protein</fullName>
    </submittedName>
</protein>
<dbReference type="EMBL" id="JACBZS010000001">
    <property type="protein sequence ID" value="NYI69912.1"/>
    <property type="molecule type" value="Genomic_DNA"/>
</dbReference>
<evidence type="ECO:0000259" key="1">
    <source>
        <dbReference type="Pfam" id="PF11706"/>
    </source>
</evidence>
<reference evidence="2 3" key="1">
    <citation type="submission" date="2020-07" db="EMBL/GenBank/DDBJ databases">
        <title>Sequencing the genomes of 1000 actinobacteria strains.</title>
        <authorList>
            <person name="Klenk H.-P."/>
        </authorList>
    </citation>
    <scope>NUCLEOTIDE SEQUENCE [LARGE SCALE GENOMIC DNA]</scope>
    <source>
        <strain evidence="2 3">DSM 103164</strain>
    </source>
</reference>
<dbReference type="InterPro" id="IPR010852">
    <property type="entry name" value="ABATE"/>
</dbReference>
<name>A0A7Z0D6P7_9ACTN</name>
<dbReference type="Pfam" id="PF11706">
    <property type="entry name" value="zf-CGNR"/>
    <property type="match status" value="1"/>
</dbReference>
<dbReference type="Gene3D" id="1.10.3300.10">
    <property type="entry name" value="Jann2411-like domain"/>
    <property type="match status" value="1"/>
</dbReference>